<feature type="compositionally biased region" description="Acidic residues" evidence="1">
    <location>
        <begin position="398"/>
        <end position="412"/>
    </location>
</feature>
<evidence type="ECO:0000313" key="2">
    <source>
        <dbReference type="EMBL" id="KAF9985153.1"/>
    </source>
</evidence>
<proteinExistence type="predicted"/>
<feature type="compositionally biased region" description="Polar residues" evidence="1">
    <location>
        <begin position="268"/>
        <end position="285"/>
    </location>
</feature>
<feature type="compositionally biased region" description="Polar residues" evidence="1">
    <location>
        <begin position="416"/>
        <end position="429"/>
    </location>
</feature>
<comment type="caution">
    <text evidence="2">The sequence shown here is derived from an EMBL/GenBank/DDBJ whole genome shotgun (WGS) entry which is preliminary data.</text>
</comment>
<dbReference type="OrthoDB" id="2404318at2759"/>
<feature type="region of interest" description="Disordered" evidence="1">
    <location>
        <begin position="234"/>
        <end position="307"/>
    </location>
</feature>
<protein>
    <submittedName>
        <fullName evidence="2">Uncharacterized protein</fullName>
    </submittedName>
</protein>
<evidence type="ECO:0000256" key="1">
    <source>
        <dbReference type="SAM" id="MobiDB-lite"/>
    </source>
</evidence>
<feature type="compositionally biased region" description="Low complexity" evidence="1">
    <location>
        <begin position="236"/>
        <end position="247"/>
    </location>
</feature>
<feature type="compositionally biased region" description="Acidic residues" evidence="1">
    <location>
        <begin position="365"/>
        <end position="384"/>
    </location>
</feature>
<feature type="compositionally biased region" description="Low complexity" evidence="1">
    <location>
        <begin position="464"/>
        <end position="501"/>
    </location>
</feature>
<accession>A0A9P6SNQ1</accession>
<organism evidence="2 3">
    <name type="scientific">Modicella reniformis</name>
    <dbReference type="NCBI Taxonomy" id="1440133"/>
    <lineage>
        <taxon>Eukaryota</taxon>
        <taxon>Fungi</taxon>
        <taxon>Fungi incertae sedis</taxon>
        <taxon>Mucoromycota</taxon>
        <taxon>Mortierellomycotina</taxon>
        <taxon>Mortierellomycetes</taxon>
        <taxon>Mortierellales</taxon>
        <taxon>Mortierellaceae</taxon>
        <taxon>Modicella</taxon>
    </lineage>
</organism>
<feature type="region of interest" description="Disordered" evidence="1">
    <location>
        <begin position="464"/>
        <end position="520"/>
    </location>
</feature>
<feature type="compositionally biased region" description="Polar residues" evidence="1">
    <location>
        <begin position="189"/>
        <end position="205"/>
    </location>
</feature>
<feature type="compositionally biased region" description="Polar residues" evidence="1">
    <location>
        <begin position="511"/>
        <end position="520"/>
    </location>
</feature>
<dbReference type="AlphaFoldDB" id="A0A9P6SNQ1"/>
<evidence type="ECO:0000313" key="3">
    <source>
        <dbReference type="Proteomes" id="UP000749646"/>
    </source>
</evidence>
<feature type="region of interest" description="Disordered" evidence="1">
    <location>
        <begin position="359"/>
        <end position="452"/>
    </location>
</feature>
<feature type="region of interest" description="Disordered" evidence="1">
    <location>
        <begin position="171"/>
        <end position="213"/>
    </location>
</feature>
<dbReference type="Proteomes" id="UP000749646">
    <property type="component" value="Unassembled WGS sequence"/>
</dbReference>
<dbReference type="EMBL" id="JAAAHW010003319">
    <property type="protein sequence ID" value="KAF9985153.1"/>
    <property type="molecule type" value="Genomic_DNA"/>
</dbReference>
<keyword evidence="3" id="KW-1185">Reference proteome</keyword>
<name>A0A9P6SNQ1_9FUNG</name>
<reference evidence="2" key="1">
    <citation type="journal article" date="2020" name="Fungal Divers.">
        <title>Resolving the Mortierellaceae phylogeny through synthesis of multi-gene phylogenetics and phylogenomics.</title>
        <authorList>
            <person name="Vandepol N."/>
            <person name="Liber J."/>
            <person name="Desiro A."/>
            <person name="Na H."/>
            <person name="Kennedy M."/>
            <person name="Barry K."/>
            <person name="Grigoriev I.V."/>
            <person name="Miller A.N."/>
            <person name="O'Donnell K."/>
            <person name="Stajich J.E."/>
            <person name="Bonito G."/>
        </authorList>
    </citation>
    <scope>NUCLEOTIDE SEQUENCE</scope>
    <source>
        <strain evidence="2">MES-2147</strain>
    </source>
</reference>
<feature type="compositionally biased region" description="Low complexity" evidence="1">
    <location>
        <begin position="439"/>
        <end position="452"/>
    </location>
</feature>
<gene>
    <name evidence="2" type="ORF">BGZ65_011561</name>
</gene>
<sequence>MSATDDDRKQRFRFHKEDEILLLQIVLSAKPCPYNISSRDGAIMVAWNSIAEEFKARCVPRSDGKLPLPRTCRTRCDKMITDYLASHASPNLKKQKQESREDKIKNELLKDLAHLQGRFIGREAGNSDNGDADAISVGSGAAGSNAVSVTQLLAQSAPSSSFPSSSVALNVGDSQGHGSVPGHTHQTHRNSTSATSSSIMPQSAISLGGSGHRTNHAQVTTELLASGILIPGATVASSSSSPSAPSAIPDKTSKQAGVSMAARKRRGNNSTETTATTSLNYLQQRSASSSSTSVQIQHNNPRRFKPIAMKPSQISSSANTHGQQTNNHHSSALRSTVGSIISGLGSSLAGQDLTGLSSVGVTVEGDSDDNEEDDDEDEDDDDNEQGFQDAQEDLGNNYEDDDDGDHDSEEYPESASLLSHQNGSTSTSRGDIRRGTKRAATSASATAAAAAAAAVAVAATSSMLLPGSSSPYGRSSSSHSLQRHTSNNNLNKSPLSPLFSGGPSGNMGYVSLSQMTPEDRSYQMQRVTLEEQWLKVEMDKIALEREKLAFERMRLQLEMRPKKPRRS</sequence>